<evidence type="ECO:0000256" key="3">
    <source>
        <dbReference type="ARBA" id="ARBA00022692"/>
    </source>
</evidence>
<dbReference type="OrthoDB" id="9776210at2"/>
<comment type="subcellular location">
    <subcellularLocation>
        <location evidence="1">Membrane</location>
        <topology evidence="1">Multi-pass membrane protein</topology>
    </subcellularLocation>
</comment>
<comment type="similarity">
    <text evidence="2">Belongs to the EamA transporter family.</text>
</comment>
<dbReference type="PANTHER" id="PTHR32322:SF2">
    <property type="entry name" value="EAMA DOMAIN-CONTAINING PROTEIN"/>
    <property type="match status" value="1"/>
</dbReference>
<feature type="transmembrane region" description="Helical" evidence="6">
    <location>
        <begin position="213"/>
        <end position="237"/>
    </location>
</feature>
<evidence type="ECO:0000259" key="7">
    <source>
        <dbReference type="Pfam" id="PF00892"/>
    </source>
</evidence>
<evidence type="ECO:0000256" key="1">
    <source>
        <dbReference type="ARBA" id="ARBA00004141"/>
    </source>
</evidence>
<evidence type="ECO:0000313" key="8">
    <source>
        <dbReference type="EMBL" id="RCU48772.1"/>
    </source>
</evidence>
<reference evidence="8 9" key="1">
    <citation type="submission" date="2018-07" db="EMBL/GenBank/DDBJ databases">
        <title>Corallincola holothuriorum sp. nov., a new facultative anaerobe isolated from sea cucumber Apostichopus japonicus.</title>
        <authorList>
            <person name="Xia H."/>
        </authorList>
    </citation>
    <scope>NUCLEOTIDE SEQUENCE [LARGE SCALE GENOMIC DNA]</scope>
    <source>
        <strain evidence="8 9">C4</strain>
    </source>
</reference>
<dbReference type="InterPro" id="IPR037185">
    <property type="entry name" value="EmrE-like"/>
</dbReference>
<dbReference type="EMBL" id="QPID01000008">
    <property type="protein sequence ID" value="RCU48772.1"/>
    <property type="molecule type" value="Genomic_DNA"/>
</dbReference>
<keyword evidence="5 6" id="KW-0472">Membrane</keyword>
<feature type="transmembrane region" description="Helical" evidence="6">
    <location>
        <begin position="30"/>
        <end position="52"/>
    </location>
</feature>
<evidence type="ECO:0000256" key="6">
    <source>
        <dbReference type="SAM" id="Phobius"/>
    </source>
</evidence>
<name>A0A368NDV9_9GAMM</name>
<keyword evidence="9" id="KW-1185">Reference proteome</keyword>
<feature type="transmembrane region" description="Helical" evidence="6">
    <location>
        <begin position="269"/>
        <end position="288"/>
    </location>
</feature>
<feature type="domain" description="EamA" evidence="7">
    <location>
        <begin position="8"/>
        <end position="135"/>
    </location>
</feature>
<feature type="transmembrane region" description="Helical" evidence="6">
    <location>
        <begin position="178"/>
        <end position="201"/>
    </location>
</feature>
<dbReference type="Proteomes" id="UP000252558">
    <property type="component" value="Unassembled WGS sequence"/>
</dbReference>
<evidence type="ECO:0000313" key="9">
    <source>
        <dbReference type="Proteomes" id="UP000252558"/>
    </source>
</evidence>
<protein>
    <submittedName>
        <fullName evidence="8">DMT family transporter</fullName>
    </submittedName>
</protein>
<comment type="caution">
    <text evidence="8">The sequence shown here is derived from an EMBL/GenBank/DDBJ whole genome shotgun (WGS) entry which is preliminary data.</text>
</comment>
<evidence type="ECO:0000256" key="4">
    <source>
        <dbReference type="ARBA" id="ARBA00022989"/>
    </source>
</evidence>
<feature type="transmembrane region" description="Helical" evidence="6">
    <location>
        <begin position="145"/>
        <end position="166"/>
    </location>
</feature>
<gene>
    <name evidence="8" type="ORF">DU002_13350</name>
</gene>
<dbReference type="SUPFAM" id="SSF103481">
    <property type="entry name" value="Multidrug resistance efflux transporter EmrE"/>
    <property type="match status" value="2"/>
</dbReference>
<evidence type="ECO:0000256" key="5">
    <source>
        <dbReference type="ARBA" id="ARBA00023136"/>
    </source>
</evidence>
<dbReference type="InterPro" id="IPR050638">
    <property type="entry name" value="AA-Vitamin_Transporters"/>
</dbReference>
<feature type="transmembrane region" description="Helical" evidence="6">
    <location>
        <begin position="120"/>
        <end position="139"/>
    </location>
</feature>
<accession>A0A368NDV9</accession>
<dbReference type="RefSeq" id="WP_114338896.1">
    <property type="nucleotide sequence ID" value="NZ_QPID01000008.1"/>
</dbReference>
<keyword evidence="3 6" id="KW-0812">Transmembrane</keyword>
<feature type="transmembrane region" description="Helical" evidence="6">
    <location>
        <begin position="64"/>
        <end position="84"/>
    </location>
</feature>
<proteinExistence type="inferred from homology"/>
<dbReference type="PANTHER" id="PTHR32322">
    <property type="entry name" value="INNER MEMBRANE TRANSPORTER"/>
    <property type="match status" value="1"/>
</dbReference>
<keyword evidence="4 6" id="KW-1133">Transmembrane helix</keyword>
<sequence length="304" mass="32360">MSVQAAYLGIVLLWATTPLAISWSGEGSGFLFGVTARLTLAAVTALIVQQLLRFRLPWSDAARNSYLAAGVGCYVSMSASYWAAQLMPSGWLSVIFGFTSIFTGLFAAKLLGERAFTPAKLLGTALGIIGLVVVFGSAIEMGSETVWGIVVLLLGVAAFSLSTVLVKRFAGVGGKAVSGMAITTGGTWVAALLFLLTWFITGQTWPDEIGERAIYSTVYLGVISSVFGSFVYFYVLARIEATQVALIPLITPVLALLLGNLLNGESLSIDVWIGTALILSGFSCYQFGGRVWRYRLRFSSGRAS</sequence>
<dbReference type="AlphaFoldDB" id="A0A368NDV9"/>
<evidence type="ECO:0000256" key="2">
    <source>
        <dbReference type="ARBA" id="ARBA00007362"/>
    </source>
</evidence>
<feature type="transmembrane region" description="Helical" evidence="6">
    <location>
        <begin position="90"/>
        <end position="108"/>
    </location>
</feature>
<dbReference type="GO" id="GO:0016020">
    <property type="term" value="C:membrane"/>
    <property type="evidence" value="ECO:0007669"/>
    <property type="project" value="UniProtKB-SubCell"/>
</dbReference>
<feature type="domain" description="EamA" evidence="7">
    <location>
        <begin position="147"/>
        <end position="282"/>
    </location>
</feature>
<feature type="transmembrane region" description="Helical" evidence="6">
    <location>
        <begin position="244"/>
        <end position="263"/>
    </location>
</feature>
<organism evidence="8 9">
    <name type="scientific">Corallincola holothuriorum</name>
    <dbReference type="NCBI Taxonomy" id="2282215"/>
    <lineage>
        <taxon>Bacteria</taxon>
        <taxon>Pseudomonadati</taxon>
        <taxon>Pseudomonadota</taxon>
        <taxon>Gammaproteobacteria</taxon>
        <taxon>Alteromonadales</taxon>
        <taxon>Psychromonadaceae</taxon>
        <taxon>Corallincola</taxon>
    </lineage>
</organism>
<dbReference type="InterPro" id="IPR000620">
    <property type="entry name" value="EamA_dom"/>
</dbReference>
<dbReference type="Pfam" id="PF00892">
    <property type="entry name" value="EamA"/>
    <property type="match status" value="2"/>
</dbReference>